<evidence type="ECO:0000313" key="3">
    <source>
        <dbReference type="Proteomes" id="UP000662939"/>
    </source>
</evidence>
<dbReference type="InterPro" id="IPR024983">
    <property type="entry name" value="CHAT_dom"/>
</dbReference>
<keyword evidence="3" id="KW-1185">Reference proteome</keyword>
<dbReference type="Pfam" id="PF12770">
    <property type="entry name" value="CHAT"/>
    <property type="match status" value="1"/>
</dbReference>
<dbReference type="AlphaFoldDB" id="A0A895XRH0"/>
<gene>
    <name evidence="2" type="ORF">JQS30_03160</name>
</gene>
<dbReference type="KEGG" id="nav:JQS30_03160"/>
<sequence>MFQNVNARFETFLALAELAGAQREDPIPHLQEGLDFLAEHRSKYGSIEFQAGVSMVGQKLADFGLEVVADRGEAKAILAWTERVRAQNLQVPPTQNDTDPAVRDQMAQLRRARNDLWDAQLNSQPVDEVAQRVADLESKLRSSAWQQAGPGHVAEETTPDQIKALAAEGNATVISYFEYRGKLAAIVVSGEDIQWTTLTDLAEVEELARQVNADLDALASDFLPTPLRGSVTNSLQSNVARLADSVLTPLDEHVGTESVVIVPTRALNWVPWGMMPQLVDRPVTVAPSASVWWRCTRQNSPGGRVLLASGPALREVHEEFAAVARCYDDPDILTGEDATPEAILSAMDGAAVAHLAAHGQHEPDNVLFSRLNFHDGPLMAYDLDSLDTAPTEVILSACELGRSTVDVGDETLGFTAALLHAGTSTVIASLTRVPEQLSADMMSAYHRGRAAGLPPAKALAEAGKGHPWHPFICFGRG</sequence>
<evidence type="ECO:0000313" key="2">
    <source>
        <dbReference type="EMBL" id="QSB05939.1"/>
    </source>
</evidence>
<dbReference type="RefSeq" id="WP_213171950.1">
    <property type="nucleotide sequence ID" value="NZ_CP070496.1"/>
</dbReference>
<dbReference type="Proteomes" id="UP000662939">
    <property type="component" value="Chromosome"/>
</dbReference>
<protein>
    <submittedName>
        <fullName evidence="2">CHAT domain-containing protein</fullName>
    </submittedName>
</protein>
<feature type="domain" description="CHAT" evidence="1">
    <location>
        <begin position="240"/>
        <end position="462"/>
    </location>
</feature>
<evidence type="ECO:0000259" key="1">
    <source>
        <dbReference type="Pfam" id="PF12770"/>
    </source>
</evidence>
<proteinExistence type="predicted"/>
<organism evidence="2 3">
    <name type="scientific">Natronoglycomyces albus</name>
    <dbReference type="NCBI Taxonomy" id="2811108"/>
    <lineage>
        <taxon>Bacteria</taxon>
        <taxon>Bacillati</taxon>
        <taxon>Actinomycetota</taxon>
        <taxon>Actinomycetes</taxon>
        <taxon>Glycomycetales</taxon>
        <taxon>Glycomycetaceae</taxon>
        <taxon>Natronoglycomyces</taxon>
    </lineage>
</organism>
<reference evidence="2" key="1">
    <citation type="submission" date="2021-02" db="EMBL/GenBank/DDBJ databases">
        <title>Natronoglycomyces albus gen. nov., sp. nov, a haloalkaliphilic actinobacterium from a soda solonchak soil.</title>
        <authorList>
            <person name="Sorokin D.Y."/>
            <person name="Khijniak T.V."/>
            <person name="Zakharycheva A.P."/>
            <person name="Boueva O.V."/>
            <person name="Ariskina E.V."/>
            <person name="Hahnke R.L."/>
            <person name="Bunk B."/>
            <person name="Sproer C."/>
            <person name="Schumann P."/>
            <person name="Evtushenko L.I."/>
            <person name="Kublanov I.V."/>
        </authorList>
    </citation>
    <scope>NUCLEOTIDE SEQUENCE</scope>
    <source>
        <strain evidence="2">DSM 106290</strain>
    </source>
</reference>
<dbReference type="EMBL" id="CP070496">
    <property type="protein sequence ID" value="QSB05939.1"/>
    <property type="molecule type" value="Genomic_DNA"/>
</dbReference>
<name>A0A895XRH0_9ACTN</name>
<accession>A0A895XRH0</accession>